<keyword evidence="7" id="KW-1185">Reference proteome</keyword>
<comment type="similarity">
    <text evidence="1">Belongs to the LysR transcriptional regulatory family.</text>
</comment>
<evidence type="ECO:0000259" key="5">
    <source>
        <dbReference type="PROSITE" id="PS50931"/>
    </source>
</evidence>
<dbReference type="Gene3D" id="1.10.10.10">
    <property type="entry name" value="Winged helix-like DNA-binding domain superfamily/Winged helix DNA-binding domain"/>
    <property type="match status" value="1"/>
</dbReference>
<dbReference type="GO" id="GO:0000976">
    <property type="term" value="F:transcription cis-regulatory region binding"/>
    <property type="evidence" value="ECO:0007669"/>
    <property type="project" value="TreeGrafter"/>
</dbReference>
<organism evidence="6 7">
    <name type="scientific">Actinopolyspora mzabensis</name>
    <dbReference type="NCBI Taxonomy" id="995066"/>
    <lineage>
        <taxon>Bacteria</taxon>
        <taxon>Bacillati</taxon>
        <taxon>Actinomycetota</taxon>
        <taxon>Actinomycetes</taxon>
        <taxon>Actinopolysporales</taxon>
        <taxon>Actinopolysporaceae</taxon>
        <taxon>Actinopolyspora</taxon>
    </lineage>
</organism>
<dbReference type="Pfam" id="PF03466">
    <property type="entry name" value="LysR_substrate"/>
    <property type="match status" value="1"/>
</dbReference>
<evidence type="ECO:0000256" key="2">
    <source>
        <dbReference type="ARBA" id="ARBA00023015"/>
    </source>
</evidence>
<feature type="domain" description="HTH lysR-type" evidence="5">
    <location>
        <begin position="24"/>
        <end position="81"/>
    </location>
</feature>
<proteinExistence type="inferred from homology"/>
<dbReference type="SUPFAM" id="SSF53850">
    <property type="entry name" value="Periplasmic binding protein-like II"/>
    <property type="match status" value="1"/>
</dbReference>
<accession>A0A1G9AUQ6</accession>
<dbReference type="Pfam" id="PF00126">
    <property type="entry name" value="HTH_1"/>
    <property type="match status" value="1"/>
</dbReference>
<dbReference type="PANTHER" id="PTHR30126">
    <property type="entry name" value="HTH-TYPE TRANSCRIPTIONAL REGULATOR"/>
    <property type="match status" value="1"/>
</dbReference>
<evidence type="ECO:0000256" key="3">
    <source>
        <dbReference type="ARBA" id="ARBA00023125"/>
    </source>
</evidence>
<evidence type="ECO:0000313" key="7">
    <source>
        <dbReference type="Proteomes" id="UP000199213"/>
    </source>
</evidence>
<dbReference type="SUPFAM" id="SSF46785">
    <property type="entry name" value="Winged helix' DNA-binding domain"/>
    <property type="match status" value="1"/>
</dbReference>
<dbReference type="GO" id="GO:0003700">
    <property type="term" value="F:DNA-binding transcription factor activity"/>
    <property type="evidence" value="ECO:0007669"/>
    <property type="project" value="InterPro"/>
</dbReference>
<keyword evidence="4" id="KW-0804">Transcription</keyword>
<reference evidence="7" key="1">
    <citation type="submission" date="2016-10" db="EMBL/GenBank/DDBJ databases">
        <authorList>
            <person name="Varghese N."/>
            <person name="Submissions S."/>
        </authorList>
    </citation>
    <scope>NUCLEOTIDE SEQUENCE [LARGE SCALE GENOMIC DNA]</scope>
    <source>
        <strain evidence="7">DSM 45460</strain>
    </source>
</reference>
<dbReference type="InterPro" id="IPR005119">
    <property type="entry name" value="LysR_subst-bd"/>
</dbReference>
<dbReference type="PROSITE" id="PS50931">
    <property type="entry name" value="HTH_LYSR"/>
    <property type="match status" value="1"/>
</dbReference>
<name>A0A1G9AUQ6_ACTMZ</name>
<keyword evidence="3 6" id="KW-0238">DNA-binding</keyword>
<dbReference type="Gene3D" id="3.40.190.10">
    <property type="entry name" value="Periplasmic binding protein-like II"/>
    <property type="match status" value="2"/>
</dbReference>
<evidence type="ECO:0000313" key="6">
    <source>
        <dbReference type="EMBL" id="SDK30400.1"/>
    </source>
</evidence>
<dbReference type="InterPro" id="IPR036388">
    <property type="entry name" value="WH-like_DNA-bd_sf"/>
</dbReference>
<dbReference type="PANTHER" id="PTHR30126:SF39">
    <property type="entry name" value="HTH-TYPE TRANSCRIPTIONAL REGULATOR CYSL"/>
    <property type="match status" value="1"/>
</dbReference>
<dbReference type="CDD" id="cd05466">
    <property type="entry name" value="PBP2_LTTR_substrate"/>
    <property type="match status" value="1"/>
</dbReference>
<gene>
    <name evidence="6" type="ORF">SAMN04487820_106233</name>
</gene>
<evidence type="ECO:0000256" key="4">
    <source>
        <dbReference type="ARBA" id="ARBA00023163"/>
    </source>
</evidence>
<dbReference type="EMBL" id="FNFM01000006">
    <property type="protein sequence ID" value="SDK30400.1"/>
    <property type="molecule type" value="Genomic_DNA"/>
</dbReference>
<keyword evidence="2" id="KW-0805">Transcription regulation</keyword>
<sequence>MFHHSSSDSSRRLDVARKPGDAPLELSQLRTFLAVHRAGSFTAAARLLGLSQSTVTTRIRALEQQLGTPLFQRLPRGVASTTTAAELASEVAGPLDELASVTEPDRNEPAAPIEPVHLAGPAELLSVRVLPSLAPVLGSGVRIRATFGLAADLLVGLRSGRFDLVLSVARPRGRAVNAVPLADEELVLVCAPETAAQLDRTRLRSGDATPLHGIPLVAYAEDLALTRHYWRHVFGTRPTEQAGIVVPDLRAMLATVAAGTGLTVLPRYLCASELAAGELVDLPEPTAPPVNTLFLAQRADATENHHVTLVRQELLRVAGSW</sequence>
<protein>
    <submittedName>
        <fullName evidence="6">DNA-binding transcriptional regulator, LysR family</fullName>
    </submittedName>
</protein>
<dbReference type="InterPro" id="IPR036390">
    <property type="entry name" value="WH_DNA-bd_sf"/>
</dbReference>
<dbReference type="Proteomes" id="UP000199213">
    <property type="component" value="Unassembled WGS sequence"/>
</dbReference>
<dbReference type="AlphaFoldDB" id="A0A1G9AUQ6"/>
<dbReference type="RefSeq" id="WP_092628174.1">
    <property type="nucleotide sequence ID" value="NZ_FNFM01000006.1"/>
</dbReference>
<dbReference type="PRINTS" id="PR00039">
    <property type="entry name" value="HTHLYSR"/>
</dbReference>
<dbReference type="InterPro" id="IPR000847">
    <property type="entry name" value="LysR_HTH_N"/>
</dbReference>
<dbReference type="OrthoDB" id="8417889at2"/>
<evidence type="ECO:0000256" key="1">
    <source>
        <dbReference type="ARBA" id="ARBA00009437"/>
    </source>
</evidence>